<proteinExistence type="predicted"/>
<evidence type="ECO:0000313" key="3">
    <source>
        <dbReference type="Proteomes" id="UP000541154"/>
    </source>
</evidence>
<organism evidence="2 3">
    <name type="scientific">Petromyces alliaceus</name>
    <name type="common">Aspergillus alliaceus</name>
    <dbReference type="NCBI Taxonomy" id="209559"/>
    <lineage>
        <taxon>Eukaryota</taxon>
        <taxon>Fungi</taxon>
        <taxon>Dikarya</taxon>
        <taxon>Ascomycota</taxon>
        <taxon>Pezizomycotina</taxon>
        <taxon>Eurotiomycetes</taxon>
        <taxon>Eurotiomycetidae</taxon>
        <taxon>Eurotiales</taxon>
        <taxon>Aspergillaceae</taxon>
        <taxon>Aspergillus</taxon>
        <taxon>Aspergillus subgen. Circumdati</taxon>
    </lineage>
</organism>
<evidence type="ECO:0000313" key="2">
    <source>
        <dbReference type="EMBL" id="KAF5854799.1"/>
    </source>
</evidence>
<gene>
    <name evidence="2" type="ORF">ETB97_011375</name>
</gene>
<dbReference type="Proteomes" id="UP000541154">
    <property type="component" value="Unassembled WGS sequence"/>
</dbReference>
<evidence type="ECO:0008006" key="4">
    <source>
        <dbReference type="Google" id="ProtNLM"/>
    </source>
</evidence>
<comment type="caution">
    <text evidence="2">The sequence shown here is derived from an EMBL/GenBank/DDBJ whole genome shotgun (WGS) entry which is preliminary data.</text>
</comment>
<name>A0A8H5ZTD5_PETAA</name>
<evidence type="ECO:0000256" key="1">
    <source>
        <dbReference type="SAM" id="SignalP"/>
    </source>
</evidence>
<feature type="signal peptide" evidence="1">
    <location>
        <begin position="1"/>
        <end position="18"/>
    </location>
</feature>
<protein>
    <recommendedName>
        <fullName evidence="4">Lysine-specific metallo-endopeptidase domain-containing protein</fullName>
    </recommendedName>
</protein>
<keyword evidence="1" id="KW-0732">Signal</keyword>
<sequence length="388" mass="44174">MAVVHVFLSLVLVLSAWANTWGFAFAQASPPRDITDMFHISFDANIPGNCATHGKDQFTQIIEDAFALSEAGLQAVMDSIDKDSKTRSEADRLVSALFQNPSKSERSTIQSMFENVRNFFKQEGPIINGKSLKKPYLFCGDSWRIREDMSSQMRDANGELMKDEEGSPYYIKDNKQMKKRQKAAKEDWGFEKLRSIYPYWCPGLKAYMFDKKYSKDPMEGPCSSGVLGYTVFEVKTGIGAITLCDASFIGGGLRTARCEPFADSSFLDNKQKRPKEKTTIKTVSPRATTFYHELFHLLWEKLMDPENGEEYKFSRMAGKEKRIVKIGKDEIEETFSKGQCLKNPHSYVYTAIAYDYTLNEKRVVKNKEGPGETVYPVEFYTGYATYHS</sequence>
<accession>A0A8H5ZTD5</accession>
<dbReference type="AlphaFoldDB" id="A0A8H5ZTD5"/>
<keyword evidence="3" id="KW-1185">Reference proteome</keyword>
<reference evidence="2 3" key="1">
    <citation type="submission" date="2019-04" db="EMBL/GenBank/DDBJ databases">
        <title>Aspergillus burnettii sp. nov., novel species from soil in southeast Queensland.</title>
        <authorList>
            <person name="Gilchrist C.L.M."/>
            <person name="Pitt J.I."/>
            <person name="Lange L."/>
            <person name="Lacey H.J."/>
            <person name="Vuong D."/>
            <person name="Midgley D.J."/>
            <person name="Greenfield P."/>
            <person name="Bradbury M."/>
            <person name="Lacey E."/>
            <person name="Busk P.K."/>
            <person name="Pilgaard B."/>
            <person name="Chooi Y.H."/>
            <person name="Piggott A.M."/>
        </authorList>
    </citation>
    <scope>NUCLEOTIDE SEQUENCE [LARGE SCALE GENOMIC DNA]</scope>
    <source>
        <strain evidence="2 3">FRR 5400</strain>
    </source>
</reference>
<dbReference type="EMBL" id="SPNV01000693">
    <property type="protein sequence ID" value="KAF5854799.1"/>
    <property type="molecule type" value="Genomic_DNA"/>
</dbReference>
<feature type="chain" id="PRO_5034082397" description="Lysine-specific metallo-endopeptidase domain-containing protein" evidence="1">
    <location>
        <begin position="19"/>
        <end position="388"/>
    </location>
</feature>